<keyword evidence="1" id="KW-0210">Decarboxylase</keyword>
<organism evidence="5 6">
    <name type="scientific">Agathobacter rectalis</name>
    <dbReference type="NCBI Taxonomy" id="39491"/>
    <lineage>
        <taxon>Bacteria</taxon>
        <taxon>Bacillati</taxon>
        <taxon>Bacillota</taxon>
        <taxon>Clostridia</taxon>
        <taxon>Lachnospirales</taxon>
        <taxon>Lachnospiraceae</taxon>
        <taxon>Agathobacter</taxon>
    </lineage>
</organism>
<keyword evidence="3" id="KW-0456">Lyase</keyword>
<keyword evidence="6" id="KW-1185">Reference proteome</keyword>
<proteinExistence type="predicted"/>
<dbReference type="Proteomes" id="UP000049472">
    <property type="component" value="Unassembled WGS sequence"/>
</dbReference>
<dbReference type="EMBL" id="CVRQ01000022">
    <property type="protein sequence ID" value="CRL39018.1"/>
    <property type="molecule type" value="Genomic_DNA"/>
</dbReference>
<keyword evidence="4" id="KW-0670">Pyruvate</keyword>
<dbReference type="GO" id="GO:0008654">
    <property type="term" value="P:phospholipid biosynthetic process"/>
    <property type="evidence" value="ECO:0007669"/>
    <property type="project" value="InterPro"/>
</dbReference>
<evidence type="ECO:0000256" key="4">
    <source>
        <dbReference type="ARBA" id="ARBA00023317"/>
    </source>
</evidence>
<protein>
    <submittedName>
        <fullName evidence="5">Phosphatidylserine decarboxylase</fullName>
    </submittedName>
</protein>
<evidence type="ECO:0000313" key="6">
    <source>
        <dbReference type="Proteomes" id="UP000049472"/>
    </source>
</evidence>
<evidence type="ECO:0000256" key="1">
    <source>
        <dbReference type="ARBA" id="ARBA00022793"/>
    </source>
</evidence>
<accession>A0A0M6WPZ7</accession>
<dbReference type="PANTHER" id="PTHR10067">
    <property type="entry name" value="PHOSPHATIDYLSERINE DECARBOXYLASE"/>
    <property type="match status" value="1"/>
</dbReference>
<dbReference type="InterPro" id="IPR003817">
    <property type="entry name" value="PS_Dcarbxylase"/>
</dbReference>
<dbReference type="AlphaFoldDB" id="A0A0M6WPZ7"/>
<reference evidence="6" key="1">
    <citation type="submission" date="2015-05" db="EMBL/GenBank/DDBJ databases">
        <authorList>
            <consortium name="Pathogen Informatics"/>
        </authorList>
    </citation>
    <scope>NUCLEOTIDE SEQUENCE [LARGE SCALE GENOMIC DNA]</scope>
    <source>
        <strain evidence="6">T1-815</strain>
    </source>
</reference>
<evidence type="ECO:0000256" key="2">
    <source>
        <dbReference type="ARBA" id="ARBA00023145"/>
    </source>
</evidence>
<evidence type="ECO:0000256" key="3">
    <source>
        <dbReference type="ARBA" id="ARBA00023239"/>
    </source>
</evidence>
<dbReference type="RefSeq" id="WP_055062073.1">
    <property type="nucleotide sequence ID" value="NZ_CVRQ01000022.1"/>
</dbReference>
<gene>
    <name evidence="5" type="ORF">T1815_19741</name>
</gene>
<keyword evidence="2" id="KW-0865">Zymogen</keyword>
<sequence length="273" mass="31115">MAKKSFVDWLYTTAPGRVTLKVLLYTGALKLGEMVARSPLSKPLISRYIKNNNIDMSDFKGQKYNSFQDFFSRKRDDIEVDRQAEHLISPCDGYLSAYRIKSNNSFHIKGSWYKVTDLVTDKKIAKEFVGGDCVILRLCANDYHHYCYIDDGFQGRNHFVKGLLHSVQPIALENAPVYRQNRRMWTILDTVNFGKVAQIEIGALLVGGIVNDHENVMMRKGAEMGHFELIGSTIVLLFKKGHIDLLPEIKECIKGDKEVRVIQGQHIANRTAF</sequence>
<dbReference type="GO" id="GO:0004609">
    <property type="term" value="F:phosphatidylserine decarboxylase activity"/>
    <property type="evidence" value="ECO:0007669"/>
    <property type="project" value="InterPro"/>
</dbReference>
<name>A0A0M6WPZ7_9FIRM</name>
<dbReference type="Pfam" id="PF02666">
    <property type="entry name" value="PS_Dcarbxylase"/>
    <property type="match status" value="1"/>
</dbReference>
<evidence type="ECO:0000313" key="5">
    <source>
        <dbReference type="EMBL" id="CRL39018.1"/>
    </source>
</evidence>
<dbReference type="PANTHER" id="PTHR10067:SF17">
    <property type="entry name" value="PHOSPHATIDYLSERINE DECARBOXYLASE PROENZYME 2"/>
    <property type="match status" value="1"/>
</dbReference>